<reference evidence="12" key="1">
    <citation type="journal article" date="2021" name="PeerJ">
        <title>Extensive microbial diversity within the chicken gut microbiome revealed by metagenomics and culture.</title>
        <authorList>
            <person name="Gilroy R."/>
            <person name="Ravi A."/>
            <person name="Getino M."/>
            <person name="Pursley I."/>
            <person name="Horton D.L."/>
            <person name="Alikhan N.F."/>
            <person name="Baker D."/>
            <person name="Gharbi K."/>
            <person name="Hall N."/>
            <person name="Watson M."/>
            <person name="Adriaenssens E.M."/>
            <person name="Foster-Nyarko E."/>
            <person name="Jarju S."/>
            <person name="Secka A."/>
            <person name="Antonio M."/>
            <person name="Oren A."/>
            <person name="Chaudhuri R.R."/>
            <person name="La Ragione R."/>
            <person name="Hildebrand F."/>
            <person name="Pallen M.J."/>
        </authorList>
    </citation>
    <scope>NUCLEOTIDE SEQUENCE</scope>
    <source>
        <strain evidence="12">1345</strain>
    </source>
</reference>
<dbReference type="FunFam" id="3.40.50.300:FF:000221">
    <property type="entry name" value="Multidrug ABC transporter ATP-binding protein"/>
    <property type="match status" value="1"/>
</dbReference>
<feature type="domain" description="ABC transporter" evidence="10">
    <location>
        <begin position="342"/>
        <end position="576"/>
    </location>
</feature>
<dbReference type="SMART" id="SM00382">
    <property type="entry name" value="AAA"/>
    <property type="match status" value="1"/>
</dbReference>
<evidence type="ECO:0000256" key="9">
    <source>
        <dbReference type="SAM" id="Phobius"/>
    </source>
</evidence>
<dbReference type="GO" id="GO:0016887">
    <property type="term" value="F:ATP hydrolysis activity"/>
    <property type="evidence" value="ECO:0007669"/>
    <property type="project" value="InterPro"/>
</dbReference>
<keyword evidence="6 12" id="KW-0067">ATP-binding</keyword>
<feature type="domain" description="ABC transmembrane type-1" evidence="11">
    <location>
        <begin position="26"/>
        <end position="311"/>
    </location>
</feature>
<evidence type="ECO:0000256" key="3">
    <source>
        <dbReference type="ARBA" id="ARBA00022475"/>
    </source>
</evidence>
<dbReference type="EMBL" id="DXCQ01000072">
    <property type="protein sequence ID" value="HIY97573.1"/>
    <property type="molecule type" value="Genomic_DNA"/>
</dbReference>
<keyword evidence="8 9" id="KW-0472">Membrane</keyword>
<dbReference type="PANTHER" id="PTHR24221:SF654">
    <property type="entry name" value="ATP-BINDING CASSETTE SUB-FAMILY B MEMBER 6"/>
    <property type="match status" value="1"/>
</dbReference>
<dbReference type="PROSITE" id="PS50893">
    <property type="entry name" value="ABC_TRANSPORTER_2"/>
    <property type="match status" value="1"/>
</dbReference>
<dbReference type="InterPro" id="IPR003439">
    <property type="entry name" value="ABC_transporter-like_ATP-bd"/>
</dbReference>
<name>A0A9D1ZY37_9FIRM</name>
<dbReference type="Gene3D" id="3.40.50.300">
    <property type="entry name" value="P-loop containing nucleotide triphosphate hydrolases"/>
    <property type="match status" value="1"/>
</dbReference>
<evidence type="ECO:0000313" key="12">
    <source>
        <dbReference type="EMBL" id="HIY97573.1"/>
    </source>
</evidence>
<dbReference type="InterPro" id="IPR036640">
    <property type="entry name" value="ABC1_TM_sf"/>
</dbReference>
<dbReference type="Pfam" id="PF00664">
    <property type="entry name" value="ABC_membrane"/>
    <property type="match status" value="1"/>
</dbReference>
<comment type="subcellular location">
    <subcellularLocation>
        <location evidence="1">Cell membrane</location>
        <topology evidence="1">Multi-pass membrane protein</topology>
    </subcellularLocation>
</comment>
<dbReference type="SUPFAM" id="SSF52540">
    <property type="entry name" value="P-loop containing nucleoside triphosphate hydrolases"/>
    <property type="match status" value="1"/>
</dbReference>
<keyword evidence="3" id="KW-1003">Cell membrane</keyword>
<evidence type="ECO:0000256" key="7">
    <source>
        <dbReference type="ARBA" id="ARBA00022989"/>
    </source>
</evidence>
<sequence>MANKGKERGTFSYLYEWAHPYRSRYLLSVLFAVCEVGFGIVPFVCLGKITELLVAGEFAFTFGTYGMWLLIAALCWVGHYACHMVSTTISHKATFTVISDVRTDACNKLARMSLGDVLSRPSGEIKNTILERIDSIETTLAHIVPEVSSKLLAPIALFVYIMTIDWRVGLISLITIPVGLLMYMCMMIGYKKKFERYVRAGKNLNSVAVEYINGIEVIKTFNQSADSYKKFTDAAHESAHSAIDWMKQSQVFFSIAMAVFPAVLLTVLPASVAFYVQGSVILAEFVMLVVLSFGMLTPLIGIMSYSDDIGKISVIVGEINSILQKPELVRPKEKVKLTNYTVKGENVRFGYDEGKEILHGVNFEFRQGTVNALVGPSGSGKSTIAKLIASMWDVGNGKITIGGRDIREIPLEQLNQNIAYVAQDNFLFNESVRENIRKGNLAATDEEVENIAKASGCHEFIMKLENGYDTVVGSSGGHLSGGERQRIAIARAMLKNAPIVILDEATAYTDPENEAVIQSAVSKLVQGKTLIVVAHRLSTIVDSDQIFLVNGGKIEASGTHEELLKSSALYNELWQAHIGAKDRAED</sequence>
<dbReference type="PANTHER" id="PTHR24221">
    <property type="entry name" value="ATP-BINDING CASSETTE SUB-FAMILY B"/>
    <property type="match status" value="1"/>
</dbReference>
<feature type="transmembrane region" description="Helical" evidence="9">
    <location>
        <begin position="168"/>
        <end position="190"/>
    </location>
</feature>
<dbReference type="GO" id="GO:0140359">
    <property type="term" value="F:ABC-type transporter activity"/>
    <property type="evidence" value="ECO:0007669"/>
    <property type="project" value="InterPro"/>
</dbReference>
<keyword evidence="7 9" id="KW-1133">Transmembrane helix</keyword>
<protein>
    <submittedName>
        <fullName evidence="12">ABC transporter ATP-binding protein/permease</fullName>
    </submittedName>
</protein>
<dbReference type="PROSITE" id="PS50929">
    <property type="entry name" value="ABC_TM1F"/>
    <property type="match status" value="1"/>
</dbReference>
<dbReference type="PROSITE" id="PS00211">
    <property type="entry name" value="ABC_TRANSPORTER_1"/>
    <property type="match status" value="1"/>
</dbReference>
<evidence type="ECO:0000256" key="5">
    <source>
        <dbReference type="ARBA" id="ARBA00022741"/>
    </source>
</evidence>
<dbReference type="GO" id="GO:0005886">
    <property type="term" value="C:plasma membrane"/>
    <property type="evidence" value="ECO:0007669"/>
    <property type="project" value="UniProtKB-SubCell"/>
</dbReference>
<feature type="transmembrane region" description="Helical" evidence="9">
    <location>
        <begin position="58"/>
        <end position="81"/>
    </location>
</feature>
<evidence type="ECO:0000256" key="2">
    <source>
        <dbReference type="ARBA" id="ARBA00022448"/>
    </source>
</evidence>
<dbReference type="InterPro" id="IPR011527">
    <property type="entry name" value="ABC1_TM_dom"/>
</dbReference>
<gene>
    <name evidence="12" type="ORF">H9729_07775</name>
</gene>
<dbReference type="GO" id="GO:0005524">
    <property type="term" value="F:ATP binding"/>
    <property type="evidence" value="ECO:0007669"/>
    <property type="project" value="UniProtKB-KW"/>
</dbReference>
<evidence type="ECO:0000313" key="13">
    <source>
        <dbReference type="Proteomes" id="UP000886750"/>
    </source>
</evidence>
<dbReference type="InterPro" id="IPR039421">
    <property type="entry name" value="Type_1_exporter"/>
</dbReference>
<evidence type="ECO:0000259" key="10">
    <source>
        <dbReference type="PROSITE" id="PS50893"/>
    </source>
</evidence>
<evidence type="ECO:0000259" key="11">
    <source>
        <dbReference type="PROSITE" id="PS50929"/>
    </source>
</evidence>
<keyword evidence="5" id="KW-0547">Nucleotide-binding</keyword>
<feature type="transmembrane region" description="Helical" evidence="9">
    <location>
        <begin position="25"/>
        <end position="46"/>
    </location>
</feature>
<keyword evidence="4 9" id="KW-0812">Transmembrane</keyword>
<organism evidence="12 13">
    <name type="scientific">Candidatus Borkfalkia excrementigallinarum</name>
    <dbReference type="NCBI Taxonomy" id="2838506"/>
    <lineage>
        <taxon>Bacteria</taxon>
        <taxon>Bacillati</taxon>
        <taxon>Bacillota</taxon>
        <taxon>Clostridia</taxon>
        <taxon>Christensenellales</taxon>
        <taxon>Christensenellaceae</taxon>
        <taxon>Candidatus Borkfalkia</taxon>
    </lineage>
</organism>
<keyword evidence="2" id="KW-0813">Transport</keyword>
<dbReference type="CDD" id="cd07346">
    <property type="entry name" value="ABC_6TM_exporters"/>
    <property type="match status" value="1"/>
</dbReference>
<evidence type="ECO:0000256" key="1">
    <source>
        <dbReference type="ARBA" id="ARBA00004651"/>
    </source>
</evidence>
<dbReference type="Gene3D" id="1.20.1560.10">
    <property type="entry name" value="ABC transporter type 1, transmembrane domain"/>
    <property type="match status" value="1"/>
</dbReference>
<dbReference type="Pfam" id="PF00005">
    <property type="entry name" value="ABC_tran"/>
    <property type="match status" value="1"/>
</dbReference>
<dbReference type="InterPro" id="IPR003593">
    <property type="entry name" value="AAA+_ATPase"/>
</dbReference>
<feature type="transmembrane region" description="Helical" evidence="9">
    <location>
        <begin position="281"/>
        <end position="302"/>
    </location>
</feature>
<dbReference type="InterPro" id="IPR017871">
    <property type="entry name" value="ABC_transporter-like_CS"/>
</dbReference>
<comment type="caution">
    <text evidence="12">The sequence shown here is derived from an EMBL/GenBank/DDBJ whole genome shotgun (WGS) entry which is preliminary data.</text>
</comment>
<evidence type="ECO:0000256" key="6">
    <source>
        <dbReference type="ARBA" id="ARBA00022840"/>
    </source>
</evidence>
<proteinExistence type="predicted"/>
<feature type="transmembrane region" description="Helical" evidence="9">
    <location>
        <begin position="251"/>
        <end position="275"/>
    </location>
</feature>
<reference evidence="12" key="2">
    <citation type="submission" date="2021-04" db="EMBL/GenBank/DDBJ databases">
        <authorList>
            <person name="Gilroy R."/>
        </authorList>
    </citation>
    <scope>NUCLEOTIDE SEQUENCE</scope>
    <source>
        <strain evidence="12">1345</strain>
    </source>
</reference>
<accession>A0A9D1ZY37</accession>
<evidence type="ECO:0000256" key="4">
    <source>
        <dbReference type="ARBA" id="ARBA00022692"/>
    </source>
</evidence>
<evidence type="ECO:0000256" key="8">
    <source>
        <dbReference type="ARBA" id="ARBA00023136"/>
    </source>
</evidence>
<dbReference type="Proteomes" id="UP000886750">
    <property type="component" value="Unassembled WGS sequence"/>
</dbReference>
<dbReference type="SUPFAM" id="SSF90123">
    <property type="entry name" value="ABC transporter transmembrane region"/>
    <property type="match status" value="1"/>
</dbReference>
<dbReference type="AlphaFoldDB" id="A0A9D1ZY37"/>
<dbReference type="InterPro" id="IPR027417">
    <property type="entry name" value="P-loop_NTPase"/>
</dbReference>